<dbReference type="PANTHER" id="PTHR42844">
    <property type="entry name" value="DIHYDRONEOPTERIN ALDOLASE 1-RELATED"/>
    <property type="match status" value="1"/>
</dbReference>
<dbReference type="GO" id="GO:0046654">
    <property type="term" value="P:tetrahydrofolate biosynthetic process"/>
    <property type="evidence" value="ECO:0007669"/>
    <property type="project" value="UniProtKB-UniRule"/>
</dbReference>
<dbReference type="CDD" id="cd00534">
    <property type="entry name" value="DHNA_DHNTPE"/>
    <property type="match status" value="1"/>
</dbReference>
<dbReference type="Gene3D" id="3.30.1130.10">
    <property type="match status" value="1"/>
</dbReference>
<reference evidence="10" key="2">
    <citation type="submission" date="2022-08" db="EMBL/GenBank/DDBJ databases">
        <authorList>
            <person name="Dong C."/>
        </authorList>
    </citation>
    <scope>NUCLEOTIDE SEQUENCE</scope>
    <source>
        <strain evidence="10">59MF3M-4</strain>
    </source>
</reference>
<keyword evidence="5 8" id="KW-0289">Folate biosynthesis</keyword>
<proteinExistence type="inferred from homology"/>
<dbReference type="NCBIfam" id="TIGR00525">
    <property type="entry name" value="folB"/>
    <property type="match status" value="1"/>
</dbReference>
<reference evidence="10" key="1">
    <citation type="journal article" date="2022" name="Front. Microbiol.">
        <title>Genome-based taxonomic rearrangement of Oceanobacter-related bacteria including the description of Thalassolituus hydrocarbonoclasticus sp. nov. and Thalassolituus pacificus sp. nov. and emended description of the genus Thalassolituus.</title>
        <authorList>
            <person name="Dong C."/>
            <person name="Wei L."/>
            <person name="Wang J."/>
            <person name="Lai Q."/>
            <person name="Huang Z."/>
            <person name="Shao Z."/>
        </authorList>
    </citation>
    <scope>NUCLEOTIDE SEQUENCE</scope>
    <source>
        <strain evidence="10">59MF3M-4</strain>
    </source>
</reference>
<feature type="domain" description="Dihydroneopterin aldolase/epimerase" evidence="9">
    <location>
        <begin position="4"/>
        <end position="114"/>
    </location>
</feature>
<accession>A0A9X3AEP8</accession>
<comment type="catalytic activity">
    <reaction evidence="1">
        <text>7,8-dihydroneopterin = 7,8-dihydromonapterin</text>
        <dbReference type="Rhea" id="RHEA:45328"/>
        <dbReference type="ChEBI" id="CHEBI:17001"/>
        <dbReference type="ChEBI" id="CHEBI:71175"/>
        <dbReference type="EC" id="5.1.99.8"/>
    </reaction>
</comment>
<dbReference type="InterPro" id="IPR006156">
    <property type="entry name" value="Dihydroneopterin_aldolase"/>
</dbReference>
<dbReference type="PANTHER" id="PTHR42844:SF1">
    <property type="entry name" value="DIHYDRONEOPTERIN ALDOLASE 1-RELATED"/>
    <property type="match status" value="1"/>
</dbReference>
<keyword evidence="7 8" id="KW-0456">Lyase</keyword>
<keyword evidence="11" id="KW-1185">Reference proteome</keyword>
<dbReference type="FunFam" id="3.30.1130.10:FF:000002">
    <property type="entry name" value="7,8-dihydroneopterin aldolase"/>
    <property type="match status" value="1"/>
</dbReference>
<dbReference type="InterPro" id="IPR043133">
    <property type="entry name" value="GTP-CH-I_C/QueF"/>
</dbReference>
<dbReference type="EC" id="4.1.2.25" evidence="8"/>
<evidence type="ECO:0000256" key="6">
    <source>
        <dbReference type="ARBA" id="ARBA00023235"/>
    </source>
</evidence>
<evidence type="ECO:0000256" key="8">
    <source>
        <dbReference type="RuleBase" id="RU362079"/>
    </source>
</evidence>
<dbReference type="Pfam" id="PF02152">
    <property type="entry name" value="FolB"/>
    <property type="match status" value="1"/>
</dbReference>
<organism evidence="10 11">
    <name type="scientific">Thalassolituus pacificus</name>
    <dbReference type="NCBI Taxonomy" id="2975440"/>
    <lineage>
        <taxon>Bacteria</taxon>
        <taxon>Pseudomonadati</taxon>
        <taxon>Pseudomonadota</taxon>
        <taxon>Gammaproteobacteria</taxon>
        <taxon>Oceanospirillales</taxon>
        <taxon>Oceanospirillaceae</taxon>
        <taxon>Thalassolituus</taxon>
    </lineage>
</organism>
<evidence type="ECO:0000256" key="5">
    <source>
        <dbReference type="ARBA" id="ARBA00022909"/>
    </source>
</evidence>
<dbReference type="InterPro" id="IPR006157">
    <property type="entry name" value="FolB_dom"/>
</dbReference>
<gene>
    <name evidence="10" type="primary">folB</name>
    <name evidence="10" type="ORF">NYR02_04320</name>
</gene>
<name>A0A9X3AEP8_9GAMM</name>
<dbReference type="NCBIfam" id="TIGR00526">
    <property type="entry name" value="folB_dom"/>
    <property type="match status" value="1"/>
</dbReference>
<sequence>MDRVFIRGLKVDAVIGVYDWEKQVRQPLVFDLEMAWDIRLAAATDDLMHALNYQAVTEFIERFVREQHFQLLESLLERLAEALRKEFGMPWLGIQVEKPAVVPQARAVGLYIERGDELAGDNR</sequence>
<comment type="caution">
    <text evidence="10">The sequence shown here is derived from an EMBL/GenBank/DDBJ whole genome shotgun (WGS) entry which is preliminary data.</text>
</comment>
<evidence type="ECO:0000313" key="10">
    <source>
        <dbReference type="EMBL" id="MCT7358247.1"/>
    </source>
</evidence>
<comment type="catalytic activity">
    <reaction evidence="2 8">
        <text>7,8-dihydroneopterin = 6-hydroxymethyl-7,8-dihydropterin + glycolaldehyde</text>
        <dbReference type="Rhea" id="RHEA:10540"/>
        <dbReference type="ChEBI" id="CHEBI:17001"/>
        <dbReference type="ChEBI" id="CHEBI:17071"/>
        <dbReference type="ChEBI" id="CHEBI:44841"/>
        <dbReference type="EC" id="4.1.2.25"/>
    </reaction>
</comment>
<keyword evidence="6" id="KW-0413">Isomerase</keyword>
<comment type="function">
    <text evidence="8">Catalyzes the conversion of 7,8-dihydroneopterin to 6-hydroxymethyl-7,8-dihydropterin.</text>
</comment>
<evidence type="ECO:0000256" key="3">
    <source>
        <dbReference type="ARBA" id="ARBA00005013"/>
    </source>
</evidence>
<protein>
    <recommendedName>
        <fullName evidence="8">7,8-dihydroneopterin aldolase</fullName>
        <ecNumber evidence="8">4.1.2.25</ecNumber>
    </recommendedName>
</protein>
<evidence type="ECO:0000256" key="4">
    <source>
        <dbReference type="ARBA" id="ARBA00005708"/>
    </source>
</evidence>
<comment type="pathway">
    <text evidence="3 8">Cofactor biosynthesis; tetrahydrofolate biosynthesis; 2-amino-4-hydroxy-6-hydroxymethyl-7,8-dihydropteridine diphosphate from 7,8-dihydroneopterin triphosphate: step 3/4.</text>
</comment>
<dbReference type="EMBL" id="JAOANI010000012">
    <property type="protein sequence ID" value="MCT7358247.1"/>
    <property type="molecule type" value="Genomic_DNA"/>
</dbReference>
<evidence type="ECO:0000256" key="7">
    <source>
        <dbReference type="ARBA" id="ARBA00023239"/>
    </source>
</evidence>
<dbReference type="GO" id="GO:0016853">
    <property type="term" value="F:isomerase activity"/>
    <property type="evidence" value="ECO:0007669"/>
    <property type="project" value="UniProtKB-KW"/>
</dbReference>
<dbReference type="GO" id="GO:0046656">
    <property type="term" value="P:folic acid biosynthetic process"/>
    <property type="evidence" value="ECO:0007669"/>
    <property type="project" value="UniProtKB-UniRule"/>
</dbReference>
<dbReference type="RefSeq" id="WP_260975167.1">
    <property type="nucleotide sequence ID" value="NZ_JAOANI010000012.1"/>
</dbReference>
<comment type="similarity">
    <text evidence="4 8">Belongs to the DHNA family.</text>
</comment>
<dbReference type="SUPFAM" id="SSF55620">
    <property type="entry name" value="Tetrahydrobiopterin biosynthesis enzymes-like"/>
    <property type="match status" value="1"/>
</dbReference>
<evidence type="ECO:0000256" key="2">
    <source>
        <dbReference type="ARBA" id="ARBA00001353"/>
    </source>
</evidence>
<dbReference type="SMART" id="SM00905">
    <property type="entry name" value="FolB"/>
    <property type="match status" value="1"/>
</dbReference>
<evidence type="ECO:0000313" key="11">
    <source>
        <dbReference type="Proteomes" id="UP001147830"/>
    </source>
</evidence>
<dbReference type="GO" id="GO:0004150">
    <property type="term" value="F:dihydroneopterin aldolase activity"/>
    <property type="evidence" value="ECO:0007669"/>
    <property type="project" value="UniProtKB-UniRule"/>
</dbReference>
<dbReference type="Proteomes" id="UP001147830">
    <property type="component" value="Unassembled WGS sequence"/>
</dbReference>
<dbReference type="AlphaFoldDB" id="A0A9X3AEP8"/>
<evidence type="ECO:0000259" key="9">
    <source>
        <dbReference type="SMART" id="SM00905"/>
    </source>
</evidence>
<evidence type="ECO:0000256" key="1">
    <source>
        <dbReference type="ARBA" id="ARBA00000693"/>
    </source>
</evidence>
<dbReference type="GO" id="GO:0005737">
    <property type="term" value="C:cytoplasm"/>
    <property type="evidence" value="ECO:0007669"/>
    <property type="project" value="TreeGrafter"/>
</dbReference>